<reference evidence="2 3" key="1">
    <citation type="submission" date="2019-03" db="EMBL/GenBank/DDBJ databases">
        <title>Genomic Encyclopedia of Type Strains, Phase III (KMG-III): the genomes of soil and plant-associated and newly described type strains.</title>
        <authorList>
            <person name="Whitman W."/>
        </authorList>
    </citation>
    <scope>NUCLEOTIDE SEQUENCE [LARGE SCALE GENOMIC DNA]</scope>
    <source>
        <strain evidence="2 3">CECT 7972</strain>
    </source>
</reference>
<keyword evidence="1" id="KW-0472">Membrane</keyword>
<proteinExistence type="predicted"/>
<evidence type="ECO:0000313" key="3">
    <source>
        <dbReference type="Proteomes" id="UP000295558"/>
    </source>
</evidence>
<comment type="caution">
    <text evidence="2">The sequence shown here is derived from an EMBL/GenBank/DDBJ whole genome shotgun (WGS) entry which is preliminary data.</text>
</comment>
<sequence length="86" mass="9549">MELALYATVAAAIMLVMFLTIRDKRPKLDFRVGDVVVFPDGDRHVLGTVEAIASDGMLFIIGLDDREYHKRIASGCGLVQREAEKL</sequence>
<organism evidence="2 3">
    <name type="scientific">Listeria rocourtiae</name>
    <dbReference type="NCBI Taxonomy" id="647910"/>
    <lineage>
        <taxon>Bacteria</taxon>
        <taxon>Bacillati</taxon>
        <taxon>Bacillota</taxon>
        <taxon>Bacilli</taxon>
        <taxon>Bacillales</taxon>
        <taxon>Listeriaceae</taxon>
        <taxon>Listeria</taxon>
    </lineage>
</organism>
<gene>
    <name evidence="2" type="ORF">DFP96_103309</name>
</gene>
<protein>
    <recommendedName>
        <fullName evidence="4">Preprotein translocase subunit YajC</fullName>
    </recommendedName>
</protein>
<name>A0A4R6ZP44_9LIST</name>
<dbReference type="Proteomes" id="UP000295558">
    <property type="component" value="Unassembled WGS sequence"/>
</dbReference>
<dbReference type="STRING" id="1265846.PROCOU_01557"/>
<evidence type="ECO:0000256" key="1">
    <source>
        <dbReference type="SAM" id="Phobius"/>
    </source>
</evidence>
<keyword evidence="1" id="KW-1133">Transmembrane helix</keyword>
<dbReference type="AlphaFoldDB" id="A0A4R6ZP44"/>
<keyword evidence="1" id="KW-0812">Transmembrane</keyword>
<evidence type="ECO:0008006" key="4">
    <source>
        <dbReference type="Google" id="ProtNLM"/>
    </source>
</evidence>
<dbReference type="RefSeq" id="WP_036069171.1">
    <property type="nucleotide sequence ID" value="NZ_SNZK01000003.1"/>
</dbReference>
<evidence type="ECO:0000313" key="2">
    <source>
        <dbReference type="EMBL" id="TDR54208.1"/>
    </source>
</evidence>
<feature type="transmembrane region" description="Helical" evidence="1">
    <location>
        <begin position="6"/>
        <end position="21"/>
    </location>
</feature>
<accession>A0A4R6ZP44</accession>
<dbReference type="EMBL" id="SNZK01000003">
    <property type="protein sequence ID" value="TDR54208.1"/>
    <property type="molecule type" value="Genomic_DNA"/>
</dbReference>
<keyword evidence="3" id="KW-1185">Reference proteome</keyword>